<dbReference type="GO" id="GO:0005789">
    <property type="term" value="C:endoplasmic reticulum membrane"/>
    <property type="evidence" value="ECO:0007669"/>
    <property type="project" value="UniProtKB-SubCell"/>
</dbReference>
<dbReference type="CDD" id="cd16023">
    <property type="entry name" value="GPI_EPT_3"/>
    <property type="match status" value="1"/>
</dbReference>
<feature type="transmembrane region" description="Helical" evidence="11">
    <location>
        <begin position="394"/>
        <end position="414"/>
    </location>
</feature>
<comment type="pathway">
    <text evidence="2">Glycolipid biosynthesis; glycosylphosphatidylinositol-anchor biosynthesis.</text>
</comment>
<dbReference type="EMBL" id="NDIQ01000022">
    <property type="protein sequence ID" value="PRT56637.1"/>
    <property type="molecule type" value="Genomic_DNA"/>
</dbReference>
<keyword evidence="13" id="KW-1185">Reference proteome</keyword>
<comment type="subcellular location">
    <subcellularLocation>
        <location evidence="1">Endoplasmic reticulum membrane</location>
        <topology evidence="1">Multi-pass membrane protein</topology>
    </subcellularLocation>
</comment>
<gene>
    <name evidence="12" type="ORF">B9G98_04257</name>
</gene>
<evidence type="ECO:0000256" key="11">
    <source>
        <dbReference type="SAM" id="Phobius"/>
    </source>
</evidence>
<feature type="transmembrane region" description="Helical" evidence="11">
    <location>
        <begin position="690"/>
        <end position="709"/>
    </location>
</feature>
<evidence type="ECO:0000256" key="3">
    <source>
        <dbReference type="ARBA" id="ARBA00008695"/>
    </source>
</evidence>
<evidence type="ECO:0000256" key="9">
    <source>
        <dbReference type="ARBA" id="ARBA00023136"/>
    </source>
</evidence>
<dbReference type="STRING" id="45607.A0A2T0FNS8"/>
<evidence type="ECO:0000256" key="10">
    <source>
        <dbReference type="ARBA" id="ARBA00023180"/>
    </source>
</evidence>
<feature type="transmembrane region" description="Helical" evidence="11">
    <location>
        <begin position="482"/>
        <end position="500"/>
    </location>
</feature>
<protein>
    <submittedName>
        <fullName evidence="12">GPI ethanolamine phosphate transferase 3</fullName>
    </submittedName>
</protein>
<evidence type="ECO:0000256" key="6">
    <source>
        <dbReference type="ARBA" id="ARBA00022692"/>
    </source>
</evidence>
<dbReference type="GO" id="GO:0006506">
    <property type="term" value="P:GPI anchor biosynthetic process"/>
    <property type="evidence" value="ECO:0007669"/>
    <property type="project" value="UniProtKB-UniPathway"/>
</dbReference>
<dbReference type="PANTHER" id="PTHR23071">
    <property type="entry name" value="PHOSPHATIDYLINOSITOL GLYCAN"/>
    <property type="match status" value="1"/>
</dbReference>
<dbReference type="Gene3D" id="3.40.720.10">
    <property type="entry name" value="Alkaline Phosphatase, subunit A"/>
    <property type="match status" value="1"/>
</dbReference>
<evidence type="ECO:0000256" key="4">
    <source>
        <dbReference type="ARBA" id="ARBA00022502"/>
    </source>
</evidence>
<comment type="similarity">
    <text evidence="3">Belongs to the PIGG/PIGN/PIGO family. PIGO subfamily.</text>
</comment>
<dbReference type="InterPro" id="IPR037675">
    <property type="entry name" value="PIG-O_N"/>
</dbReference>
<keyword evidence="6 11" id="KW-0812">Transmembrane</keyword>
<dbReference type="OrthoDB" id="272139at2759"/>
<feature type="transmembrane region" description="Helical" evidence="11">
    <location>
        <begin position="715"/>
        <end position="734"/>
    </location>
</feature>
<evidence type="ECO:0000256" key="2">
    <source>
        <dbReference type="ARBA" id="ARBA00004687"/>
    </source>
</evidence>
<dbReference type="GeneID" id="36518005"/>
<accession>A0A2T0FNS8</accession>
<feature type="transmembrane region" description="Helical" evidence="11">
    <location>
        <begin position="865"/>
        <end position="886"/>
    </location>
</feature>
<dbReference type="InterPro" id="IPR017850">
    <property type="entry name" value="Alkaline_phosphatase_core_sf"/>
</dbReference>
<dbReference type="AlphaFoldDB" id="A0A2T0FNS8"/>
<feature type="transmembrane region" description="Helical" evidence="11">
    <location>
        <begin position="651"/>
        <end position="669"/>
    </location>
</feature>
<organism evidence="12 13">
    <name type="scientific">Wickerhamiella sorbophila</name>
    <dbReference type="NCBI Taxonomy" id="45607"/>
    <lineage>
        <taxon>Eukaryota</taxon>
        <taxon>Fungi</taxon>
        <taxon>Dikarya</taxon>
        <taxon>Ascomycota</taxon>
        <taxon>Saccharomycotina</taxon>
        <taxon>Dipodascomycetes</taxon>
        <taxon>Dipodascales</taxon>
        <taxon>Trichomonascaceae</taxon>
        <taxon>Wickerhamiella</taxon>
    </lineage>
</organism>
<evidence type="ECO:0000256" key="1">
    <source>
        <dbReference type="ARBA" id="ARBA00004477"/>
    </source>
</evidence>
<reference evidence="12 13" key="1">
    <citation type="submission" date="2017-04" db="EMBL/GenBank/DDBJ databases">
        <title>Genome sequencing of [Candida] sorbophila.</title>
        <authorList>
            <person name="Ahn J.O."/>
        </authorList>
    </citation>
    <scope>NUCLEOTIDE SEQUENCE [LARGE SCALE GENOMIC DNA]</scope>
    <source>
        <strain evidence="12 13">DS02</strain>
    </source>
</reference>
<evidence type="ECO:0000256" key="8">
    <source>
        <dbReference type="ARBA" id="ARBA00022989"/>
    </source>
</evidence>
<keyword evidence="5 12" id="KW-0808">Transferase</keyword>
<dbReference type="InterPro" id="IPR002591">
    <property type="entry name" value="Phosphodiest/P_Trfase"/>
</dbReference>
<feature type="transmembrane region" description="Helical" evidence="11">
    <location>
        <begin position="512"/>
        <end position="534"/>
    </location>
</feature>
<sequence length="898" mass="98821">MKVKDRQVLAKFLAARPAALVIAGWILVVHVVGVALFATGFLLTRPVFSDVTEASLNPSKAFDRAVILVVDALRYDFAAEVDEETATQFPYFSNQLPFHDIVSSPEHGFLVKFIADPPTTTLQRLKGLTTGSLPAFIDAGSNFAGTKIEEDNWVAQMARRGSVGFVGDDTWQALYSDEFAISYPYDSLNVRDLDTVDNGVKQHMPGLIANRTLDIVIGHMLGVDHVGHRYGPNHPKMQNKLQETGKFISEIASQIDDKTVLFVFGDHGMDSNGNHGGDSTQEVESALWVYSKSPKFMSSGPEEVNQIDFVPTISALLGLPIPFNNLGFPIQQAFGSNNFESAAELTAQQLSKYANKFGKAEYAGNCIGDAHHYQKTLLDDFRASWISFDLPRMVAGIAILVSSALVLIIFYNILSAISLEAIARTMSWGAIFGSAIGFLVITFGQMNSTADLILCFGVGVTVGILLFASTTVRFALTDSKGNYWTLLGVFLLVVQCLVFFSNSCVIWESRILLYFTATTFVALGVSCISGHFVVRKLGLAYVGWTMVVLRATSYFYACREENGTECVTTFYQPGTLLSPVWTLVTFSVLTLVTPIVLGRFYAIGRSYVGIAKLMFRGTTVAMLLSVLYWSLDTAETHADYHSETVSIFKVFLSRSILALGFIGGIYIWYRSELCIEVDIRGDKPKIEGYNNVYGSYAFLPLLSIFWGLLVVNKPAGAVVLSSLMYTLFAILDLVDLTGTKYTFLVPVLFNYVGAMYYFWTGHQATIPSIQWDTAFVATRQLSYPISAITVVLNTLGPLLLTVIASVLVATWRRPPFKEPRQILAYVLRAGVGTSLVTTIVTTASMVAVTCLRRHLMTWKIFAPRFMLAGISLCATDLFVIFALLIAGHSLHKVTKIFS</sequence>
<feature type="transmembrane region" description="Helical" evidence="11">
    <location>
        <begin position="580"/>
        <end position="601"/>
    </location>
</feature>
<evidence type="ECO:0000313" key="13">
    <source>
        <dbReference type="Proteomes" id="UP000238350"/>
    </source>
</evidence>
<dbReference type="GO" id="GO:0051377">
    <property type="term" value="F:mannose-ethanolamine phosphotransferase activity"/>
    <property type="evidence" value="ECO:0007669"/>
    <property type="project" value="InterPro"/>
</dbReference>
<keyword evidence="7" id="KW-0256">Endoplasmic reticulum</keyword>
<proteinExistence type="inferred from homology"/>
<comment type="caution">
    <text evidence="12">The sequence shown here is derived from an EMBL/GenBank/DDBJ whole genome shotgun (WGS) entry which is preliminary data.</text>
</comment>
<dbReference type="RefSeq" id="XP_024666582.1">
    <property type="nucleotide sequence ID" value="XM_024810814.1"/>
</dbReference>
<feature type="transmembrane region" description="Helical" evidence="11">
    <location>
        <begin position="822"/>
        <end position="845"/>
    </location>
</feature>
<feature type="transmembrane region" description="Helical" evidence="11">
    <location>
        <begin position="741"/>
        <end position="759"/>
    </location>
</feature>
<dbReference type="Pfam" id="PF01663">
    <property type="entry name" value="Phosphodiest"/>
    <property type="match status" value="1"/>
</dbReference>
<dbReference type="InterPro" id="IPR039524">
    <property type="entry name" value="PIGO/GPI13"/>
</dbReference>
<keyword evidence="9 11" id="KW-0472">Membrane</keyword>
<dbReference type="UniPathway" id="UPA00196"/>
<evidence type="ECO:0000256" key="5">
    <source>
        <dbReference type="ARBA" id="ARBA00022679"/>
    </source>
</evidence>
<feature type="transmembrane region" description="Helical" evidence="11">
    <location>
        <begin position="785"/>
        <end position="810"/>
    </location>
</feature>
<keyword evidence="10" id="KW-0325">Glycoprotein</keyword>
<feature type="transmembrane region" description="Helical" evidence="11">
    <location>
        <begin position="452"/>
        <end position="476"/>
    </location>
</feature>
<keyword evidence="8 11" id="KW-1133">Transmembrane helix</keyword>
<name>A0A2T0FNS8_9ASCO</name>
<dbReference type="SUPFAM" id="SSF53649">
    <property type="entry name" value="Alkaline phosphatase-like"/>
    <property type="match status" value="1"/>
</dbReference>
<feature type="transmembrane region" description="Helical" evidence="11">
    <location>
        <begin position="20"/>
        <end position="43"/>
    </location>
</feature>
<feature type="transmembrane region" description="Helical" evidence="11">
    <location>
        <begin position="613"/>
        <end position="631"/>
    </location>
</feature>
<keyword evidence="4" id="KW-0337">GPI-anchor biosynthesis</keyword>
<dbReference type="Proteomes" id="UP000238350">
    <property type="component" value="Unassembled WGS sequence"/>
</dbReference>
<evidence type="ECO:0000313" key="12">
    <source>
        <dbReference type="EMBL" id="PRT56637.1"/>
    </source>
</evidence>
<evidence type="ECO:0000256" key="7">
    <source>
        <dbReference type="ARBA" id="ARBA00022824"/>
    </source>
</evidence>
<dbReference type="PANTHER" id="PTHR23071:SF1">
    <property type="entry name" value="GPI ETHANOLAMINE PHOSPHATE TRANSFERASE 3"/>
    <property type="match status" value="1"/>
</dbReference>